<proteinExistence type="predicted"/>
<protein>
    <submittedName>
        <fullName evidence="2">Hemerythrin domain-containing protein</fullName>
    </submittedName>
</protein>
<evidence type="ECO:0000313" key="3">
    <source>
        <dbReference type="Proteomes" id="UP000253594"/>
    </source>
</evidence>
<reference evidence="2 3" key="1">
    <citation type="submission" date="2018-07" db="EMBL/GenBank/DDBJ databases">
        <title>Mechanisms of high-level aminoglycoside resistance among Gram-negative pathogens in Brazil.</title>
        <authorList>
            <person name="Ballaben A.S."/>
            <person name="Darini A.L.C."/>
            <person name="Doi Y."/>
        </authorList>
    </citation>
    <scope>NUCLEOTIDE SEQUENCE [LARGE SCALE GENOMIC DNA]</scope>
    <source>
        <strain evidence="2 3">B2-305</strain>
    </source>
</reference>
<organism evidence="2 3">
    <name type="scientific">Pseudomonas aeruginosa</name>
    <dbReference type="NCBI Taxonomy" id="287"/>
    <lineage>
        <taxon>Bacteria</taxon>
        <taxon>Pseudomonadati</taxon>
        <taxon>Pseudomonadota</taxon>
        <taxon>Gammaproteobacteria</taxon>
        <taxon>Pseudomonadales</taxon>
        <taxon>Pseudomonadaceae</taxon>
        <taxon>Pseudomonas</taxon>
    </lineage>
</organism>
<accession>A0A367M0X8</accession>
<evidence type="ECO:0000256" key="1">
    <source>
        <dbReference type="SAM" id="MobiDB-lite"/>
    </source>
</evidence>
<dbReference type="Proteomes" id="UP000253594">
    <property type="component" value="Unassembled WGS sequence"/>
</dbReference>
<dbReference type="EMBL" id="QORE01001623">
    <property type="protein sequence ID" value="RCI71084.1"/>
    <property type="molecule type" value="Genomic_DNA"/>
</dbReference>
<feature type="non-terminal residue" evidence="2">
    <location>
        <position position="1"/>
    </location>
</feature>
<dbReference type="AlphaFoldDB" id="A0A367M0X8"/>
<evidence type="ECO:0000313" key="2">
    <source>
        <dbReference type="EMBL" id="RCI71084.1"/>
    </source>
</evidence>
<sequence length="22" mass="2563">QLGQAMQQHKKELKARLEKRAA</sequence>
<name>A0A367M0X8_PSEAI</name>
<comment type="caution">
    <text evidence="2">The sequence shown here is derived from an EMBL/GenBank/DDBJ whole genome shotgun (WGS) entry which is preliminary data.</text>
</comment>
<feature type="region of interest" description="Disordered" evidence="1">
    <location>
        <begin position="1"/>
        <end position="22"/>
    </location>
</feature>
<gene>
    <name evidence="2" type="ORF">DT376_31050</name>
</gene>